<dbReference type="PANTHER" id="PTHR24198">
    <property type="entry name" value="ANKYRIN REPEAT AND PROTEIN KINASE DOMAIN-CONTAINING PROTEIN"/>
    <property type="match status" value="1"/>
</dbReference>
<feature type="repeat" description="ANK" evidence="3">
    <location>
        <begin position="162"/>
        <end position="194"/>
    </location>
</feature>
<gene>
    <name evidence="5" type="ORF">CYNAS_LOCUS14415</name>
</gene>
<evidence type="ECO:0000256" key="1">
    <source>
        <dbReference type="ARBA" id="ARBA00022737"/>
    </source>
</evidence>
<dbReference type="SUPFAM" id="SSF48403">
    <property type="entry name" value="Ankyrin repeat"/>
    <property type="match status" value="1"/>
</dbReference>
<dbReference type="Proteomes" id="UP001176961">
    <property type="component" value="Unassembled WGS sequence"/>
</dbReference>
<organism evidence="5 6">
    <name type="scientific">Cylicocyclus nassatus</name>
    <name type="common">Nematode worm</name>
    <dbReference type="NCBI Taxonomy" id="53992"/>
    <lineage>
        <taxon>Eukaryota</taxon>
        <taxon>Metazoa</taxon>
        <taxon>Ecdysozoa</taxon>
        <taxon>Nematoda</taxon>
        <taxon>Chromadorea</taxon>
        <taxon>Rhabditida</taxon>
        <taxon>Rhabditina</taxon>
        <taxon>Rhabditomorpha</taxon>
        <taxon>Strongyloidea</taxon>
        <taxon>Strongylidae</taxon>
        <taxon>Cylicocyclus</taxon>
    </lineage>
</organism>
<reference evidence="5" key="1">
    <citation type="submission" date="2023-07" db="EMBL/GenBank/DDBJ databases">
        <authorList>
            <consortium name="CYATHOMIX"/>
        </authorList>
    </citation>
    <scope>NUCLEOTIDE SEQUENCE</scope>
    <source>
        <strain evidence="5">N/A</strain>
    </source>
</reference>
<dbReference type="AlphaFoldDB" id="A0AA36H1Y5"/>
<protein>
    <submittedName>
        <fullName evidence="5">Uncharacterized protein</fullName>
    </submittedName>
</protein>
<sequence length="216" mass="23594">MLACIHGSAALVHLLLSNGADCTRVDNRDNTVYHAAAFSGKNDTLQLLIRFGTYGQIANKEGKTPLLLAVDRNHPSIVETILALMPKDRPDIDKIHKWMLHTAASKGYRDVCKTLIENGYDPRLRDDEMKLPLHHAAGENSADVVRYLLELAPDTIDESDQCGFTPFLQAVAMNALESVKVLVEHGANIIGCDGGTAIMIGLRYMAVSVLFVSVVL</sequence>
<evidence type="ECO:0000256" key="2">
    <source>
        <dbReference type="ARBA" id="ARBA00023043"/>
    </source>
</evidence>
<feature type="chain" id="PRO_5041266958" evidence="4">
    <location>
        <begin position="23"/>
        <end position="216"/>
    </location>
</feature>
<dbReference type="SMART" id="SM00248">
    <property type="entry name" value="ANK"/>
    <property type="match status" value="6"/>
</dbReference>
<keyword evidence="2 3" id="KW-0040">ANK repeat</keyword>
<keyword evidence="4" id="KW-0732">Signal</keyword>
<dbReference type="Gene3D" id="1.25.40.20">
    <property type="entry name" value="Ankyrin repeat-containing domain"/>
    <property type="match status" value="2"/>
</dbReference>
<name>A0AA36H1Y5_CYLNA</name>
<feature type="signal peptide" evidence="4">
    <location>
        <begin position="1"/>
        <end position="22"/>
    </location>
</feature>
<dbReference type="EMBL" id="CATQJL010000305">
    <property type="protein sequence ID" value="CAJ0602432.1"/>
    <property type="molecule type" value="Genomic_DNA"/>
</dbReference>
<dbReference type="PROSITE" id="PS50297">
    <property type="entry name" value="ANK_REP_REGION"/>
    <property type="match status" value="1"/>
</dbReference>
<feature type="repeat" description="ANK" evidence="3">
    <location>
        <begin position="100"/>
        <end position="127"/>
    </location>
</feature>
<dbReference type="Pfam" id="PF12796">
    <property type="entry name" value="Ank_2"/>
    <property type="match status" value="2"/>
</dbReference>
<dbReference type="InterPro" id="IPR002110">
    <property type="entry name" value="Ankyrin_rpt"/>
</dbReference>
<accession>A0AA36H1Y5</accession>
<dbReference type="PANTHER" id="PTHR24198:SF165">
    <property type="entry name" value="ANKYRIN REPEAT-CONTAINING PROTEIN-RELATED"/>
    <property type="match status" value="1"/>
</dbReference>
<evidence type="ECO:0000256" key="3">
    <source>
        <dbReference type="PROSITE-ProRule" id="PRU00023"/>
    </source>
</evidence>
<evidence type="ECO:0000256" key="4">
    <source>
        <dbReference type="SAM" id="SignalP"/>
    </source>
</evidence>
<dbReference type="PROSITE" id="PS50088">
    <property type="entry name" value="ANK_REPEAT"/>
    <property type="match status" value="3"/>
</dbReference>
<evidence type="ECO:0000313" key="5">
    <source>
        <dbReference type="EMBL" id="CAJ0602432.1"/>
    </source>
</evidence>
<evidence type="ECO:0000313" key="6">
    <source>
        <dbReference type="Proteomes" id="UP001176961"/>
    </source>
</evidence>
<feature type="repeat" description="ANK" evidence="3">
    <location>
        <begin position="1"/>
        <end position="27"/>
    </location>
</feature>
<keyword evidence="1" id="KW-0677">Repeat</keyword>
<proteinExistence type="predicted"/>
<dbReference type="InterPro" id="IPR036770">
    <property type="entry name" value="Ankyrin_rpt-contain_sf"/>
</dbReference>
<keyword evidence="6" id="KW-1185">Reference proteome</keyword>
<comment type="caution">
    <text evidence="5">The sequence shown here is derived from an EMBL/GenBank/DDBJ whole genome shotgun (WGS) entry which is preliminary data.</text>
</comment>